<evidence type="ECO:0000313" key="2">
    <source>
        <dbReference type="EnsemblPlants" id="cds.novel_model_4186_5bd9a17a"/>
    </source>
</evidence>
<dbReference type="PANTHER" id="PTHR47481:SF31">
    <property type="entry name" value="OS01G0873500 PROTEIN"/>
    <property type="match status" value="1"/>
</dbReference>
<proteinExistence type="predicted"/>
<feature type="compositionally biased region" description="Polar residues" evidence="1">
    <location>
        <begin position="243"/>
        <end position="265"/>
    </location>
</feature>
<feature type="region of interest" description="Disordered" evidence="1">
    <location>
        <begin position="185"/>
        <end position="204"/>
    </location>
</feature>
<organism evidence="2 3">
    <name type="scientific">Cannabis sativa</name>
    <name type="common">Hemp</name>
    <name type="synonym">Marijuana</name>
    <dbReference type="NCBI Taxonomy" id="3483"/>
    <lineage>
        <taxon>Eukaryota</taxon>
        <taxon>Viridiplantae</taxon>
        <taxon>Streptophyta</taxon>
        <taxon>Embryophyta</taxon>
        <taxon>Tracheophyta</taxon>
        <taxon>Spermatophyta</taxon>
        <taxon>Magnoliopsida</taxon>
        <taxon>eudicotyledons</taxon>
        <taxon>Gunneridae</taxon>
        <taxon>Pentapetalae</taxon>
        <taxon>rosids</taxon>
        <taxon>fabids</taxon>
        <taxon>Rosales</taxon>
        <taxon>Cannabaceae</taxon>
        <taxon>Cannabis</taxon>
    </lineage>
</organism>
<dbReference type="PANTHER" id="PTHR47481">
    <property type="match status" value="1"/>
</dbReference>
<evidence type="ECO:0008006" key="4">
    <source>
        <dbReference type="Google" id="ProtNLM"/>
    </source>
</evidence>
<dbReference type="Proteomes" id="UP000596661">
    <property type="component" value="Chromosome 5"/>
</dbReference>
<evidence type="ECO:0000313" key="3">
    <source>
        <dbReference type="Proteomes" id="UP000596661"/>
    </source>
</evidence>
<name>A0A803R256_CANSA</name>
<evidence type="ECO:0000256" key="1">
    <source>
        <dbReference type="SAM" id="MobiDB-lite"/>
    </source>
</evidence>
<sequence length="306" mass="33961">MKEMLQQIVSILYTDWEVQDQLLVSWLLSSMTESLLTRMVGCNTSHQIWNALEKHFTLKVSSKILEFRTKLQNLKKGSLSLNDYLLKVKQTVDLLASVGEVLSDRDHVAAIFKGLPSEYDTFGISSNTRIENYTVGEIEALLLASESRIEKSSKEIDYSANFTTSEFDPVAEANLAFRRFRKQQYGGRGGQSLSNNGQNQFSNRSYMRTNDTAPIQNFGGGRGPSLSSSSSSTQTSTQNSTQANLATSNTTSDTNWYPDSGATNHCTPQVQNLANCYDYEGQDQMHIGDGSGQIDSFYLADGEAQE</sequence>
<keyword evidence="3" id="KW-1185">Reference proteome</keyword>
<dbReference type="EMBL" id="UZAU01000409">
    <property type="status" value="NOT_ANNOTATED_CDS"/>
    <property type="molecule type" value="Genomic_DNA"/>
</dbReference>
<dbReference type="EnsemblPlants" id="novel_model_4186_5bd9a17a">
    <property type="protein sequence ID" value="cds.novel_model_4186_5bd9a17a"/>
    <property type="gene ID" value="novel_gene_2205_5bd9a17a"/>
</dbReference>
<feature type="region of interest" description="Disordered" evidence="1">
    <location>
        <begin position="210"/>
        <end position="265"/>
    </location>
</feature>
<protein>
    <recommendedName>
        <fullName evidence="4">Retrovirus-related Pol polyprotein from transposon TNT 1-94</fullName>
    </recommendedName>
</protein>
<feature type="compositionally biased region" description="Low complexity" evidence="1">
    <location>
        <begin position="225"/>
        <end position="242"/>
    </location>
</feature>
<reference evidence="2" key="1">
    <citation type="submission" date="2018-11" db="EMBL/GenBank/DDBJ databases">
        <authorList>
            <person name="Grassa J C."/>
        </authorList>
    </citation>
    <scope>NUCLEOTIDE SEQUENCE [LARGE SCALE GENOMIC DNA]</scope>
</reference>
<dbReference type="Gramene" id="novel_model_4186_5bd9a17a">
    <property type="protein sequence ID" value="cds.novel_model_4186_5bd9a17a"/>
    <property type="gene ID" value="novel_gene_2205_5bd9a17a"/>
</dbReference>
<dbReference type="Pfam" id="PF14223">
    <property type="entry name" value="Retrotran_gag_2"/>
    <property type="match status" value="1"/>
</dbReference>
<feature type="compositionally biased region" description="Polar residues" evidence="1">
    <location>
        <begin position="191"/>
        <end position="204"/>
    </location>
</feature>
<accession>A0A803R256</accession>
<dbReference type="AlphaFoldDB" id="A0A803R256"/>
<reference evidence="2" key="2">
    <citation type="submission" date="2021-03" db="UniProtKB">
        <authorList>
            <consortium name="EnsemblPlants"/>
        </authorList>
    </citation>
    <scope>IDENTIFICATION</scope>
</reference>